<dbReference type="OrthoDB" id="5415512at2759"/>
<protein>
    <submittedName>
        <fullName evidence="2">Uncharacterized protein</fullName>
    </submittedName>
</protein>
<gene>
    <name evidence="2" type="ORF">M406DRAFT_75740</name>
</gene>
<evidence type="ECO:0000313" key="2">
    <source>
        <dbReference type="EMBL" id="KAF3769252.1"/>
    </source>
</evidence>
<feature type="compositionally biased region" description="Acidic residues" evidence="1">
    <location>
        <begin position="341"/>
        <end position="352"/>
    </location>
</feature>
<feature type="compositionally biased region" description="Basic and acidic residues" evidence="1">
    <location>
        <begin position="94"/>
        <end position="109"/>
    </location>
</feature>
<feature type="compositionally biased region" description="Low complexity" evidence="1">
    <location>
        <begin position="615"/>
        <end position="628"/>
    </location>
</feature>
<dbReference type="Proteomes" id="UP000803844">
    <property type="component" value="Unassembled WGS sequence"/>
</dbReference>
<sequence>MEGTPLHHRSSAEDRHDRDRKHSRPRRHSRRSHDSHATDNDLTSEVPRESRHGRSHRPTNDVIASDSSDEVLIKDRGSQRSRREATSKRSTTRHSRDNEKGQQREETRRPSSSSSHEVHIHYIPIVTTSATPPVMNSRRHSRSGDPSPPDVDAPAIRVSKSVGVCASELTEQLKGLTMSWISKHTSSAQGSRRSKHERLGKHGKKKEVSKFLAPLAERWICYCCGKLRSDTFHSRHPLKEGQKMQPNWCGRCRIYSELKGKTLNWSGQRHYCWGCGIIRSKSYHRDNRIVEGDVPTPNYCRACREVSPSFEYSLREASEIGSEATIRDQAFQRQMHDAELSDIEEDEDDDDDTTRAQVAPGKENEDPIKPKKVKHSDSFIRQHCSLSTKTKSSESSNEGGAPVGEPKAMQLEAEKARNSVEGGRPLSSRSYNPPHVQPLPEKGLNAGMGLSSEAQPTSNKGGGCAVEAKDQTAGEQLLREDGGVGQVGDRSTVPADDHKAIDVSSSKKKVHWSKDKEDNQPMTSATGASSSSESSLLHGTDSSLSSGYRSNLSSKKSSAFRGPPRRHPAEESTGSPLEREGAVLSENLGDSSRKAWAEEASSSRQYSRGVPSFRQGSSAQQASGEAASNLDAAMPRGSCGPAPSAGSYYQTTSSASFATSEPMSMGTDTFSSNNFGGQQNAHDYWTSHPQSSSQRSYASYNLAGDPVSYQGYDSYSAFTDQQLYPGFDSATHFSDSTTRRDFSGYTAPVEAGFDMYDSSRANDGFFAPYGYGCTFPPPPGYPEFDFSNMGETDEFKAAKDEFYTHVPQGVDETFASEKFTRNNKSRTPRSQASWRLYDDGDMEEKKKKKSTTYEWRDGHTTVHHEQESYLTNSGNRVTILSIREIKSDEELSEASDGENGMNNSGIRCLLCRGDEGSDDSDLDTVIHKSTTKSLCST</sequence>
<evidence type="ECO:0000256" key="1">
    <source>
        <dbReference type="SAM" id="MobiDB-lite"/>
    </source>
</evidence>
<proteinExistence type="predicted"/>
<dbReference type="EMBL" id="MU032345">
    <property type="protein sequence ID" value="KAF3769252.1"/>
    <property type="molecule type" value="Genomic_DNA"/>
</dbReference>
<evidence type="ECO:0000313" key="3">
    <source>
        <dbReference type="Proteomes" id="UP000803844"/>
    </source>
</evidence>
<dbReference type="GeneID" id="63843024"/>
<comment type="caution">
    <text evidence="2">The sequence shown here is derived from an EMBL/GenBank/DDBJ whole genome shotgun (WGS) entry which is preliminary data.</text>
</comment>
<feature type="compositionally biased region" description="Basic and acidic residues" evidence="1">
    <location>
        <begin position="467"/>
        <end position="482"/>
    </location>
</feature>
<feature type="compositionally biased region" description="Basic and acidic residues" evidence="1">
    <location>
        <begin position="362"/>
        <end position="380"/>
    </location>
</feature>
<accession>A0A9P4Y946</accession>
<reference evidence="2" key="1">
    <citation type="journal article" date="2020" name="Phytopathology">
        <title>Genome sequence of the chestnut blight fungus Cryphonectria parasitica EP155: A fundamental resource for an archetypical invasive plant pathogen.</title>
        <authorList>
            <person name="Crouch J.A."/>
            <person name="Dawe A."/>
            <person name="Aerts A."/>
            <person name="Barry K."/>
            <person name="Churchill A.C.L."/>
            <person name="Grimwood J."/>
            <person name="Hillman B."/>
            <person name="Milgroom M.G."/>
            <person name="Pangilinan J."/>
            <person name="Smith M."/>
            <person name="Salamov A."/>
            <person name="Schmutz J."/>
            <person name="Yadav J."/>
            <person name="Grigoriev I.V."/>
            <person name="Nuss D."/>
        </authorList>
    </citation>
    <scope>NUCLEOTIDE SEQUENCE</scope>
    <source>
        <strain evidence="2">EP155</strain>
    </source>
</reference>
<organism evidence="2 3">
    <name type="scientific">Cryphonectria parasitica (strain ATCC 38755 / EP155)</name>
    <dbReference type="NCBI Taxonomy" id="660469"/>
    <lineage>
        <taxon>Eukaryota</taxon>
        <taxon>Fungi</taxon>
        <taxon>Dikarya</taxon>
        <taxon>Ascomycota</taxon>
        <taxon>Pezizomycotina</taxon>
        <taxon>Sordariomycetes</taxon>
        <taxon>Sordariomycetidae</taxon>
        <taxon>Diaporthales</taxon>
        <taxon>Cryphonectriaceae</taxon>
        <taxon>Cryphonectria-Endothia species complex</taxon>
        <taxon>Cryphonectria</taxon>
    </lineage>
</organism>
<feature type="compositionally biased region" description="Low complexity" evidence="1">
    <location>
        <begin position="524"/>
        <end position="557"/>
    </location>
</feature>
<feature type="compositionally biased region" description="Basic and acidic residues" evidence="1">
    <location>
        <begin position="71"/>
        <end position="87"/>
    </location>
</feature>
<feature type="region of interest" description="Disordered" evidence="1">
    <location>
        <begin position="1"/>
        <end position="154"/>
    </location>
</feature>
<feature type="compositionally biased region" description="Basic residues" evidence="1">
    <location>
        <begin position="18"/>
        <end position="31"/>
    </location>
</feature>
<keyword evidence="3" id="KW-1185">Reference proteome</keyword>
<dbReference type="AlphaFoldDB" id="A0A9P4Y946"/>
<name>A0A9P4Y946_CRYP1</name>
<dbReference type="RefSeq" id="XP_040780213.1">
    <property type="nucleotide sequence ID" value="XM_040925895.1"/>
</dbReference>
<feature type="region of interest" description="Disordered" evidence="1">
    <location>
        <begin position="341"/>
        <end position="646"/>
    </location>
</feature>
<feature type="compositionally biased region" description="Low complexity" evidence="1">
    <location>
        <begin position="385"/>
        <end position="396"/>
    </location>
</feature>